<feature type="region of interest" description="Disordered" evidence="1">
    <location>
        <begin position="277"/>
        <end position="322"/>
    </location>
</feature>
<feature type="compositionally biased region" description="Basic and acidic residues" evidence="1">
    <location>
        <begin position="280"/>
        <end position="295"/>
    </location>
</feature>
<feature type="signal peptide" evidence="2">
    <location>
        <begin position="1"/>
        <end position="27"/>
    </location>
</feature>
<dbReference type="AlphaFoldDB" id="A0AAD9G730"/>
<feature type="compositionally biased region" description="Acidic residues" evidence="1">
    <location>
        <begin position="311"/>
        <end position="322"/>
    </location>
</feature>
<proteinExistence type="predicted"/>
<keyword evidence="2" id="KW-0732">Signal</keyword>
<reference evidence="3" key="2">
    <citation type="submission" date="2021-05" db="EMBL/GenBank/DDBJ databases">
        <authorList>
            <person name="Pain A."/>
        </authorList>
    </citation>
    <scope>NUCLEOTIDE SEQUENCE</scope>
    <source>
        <strain evidence="3">1802A</strain>
    </source>
</reference>
<comment type="caution">
    <text evidence="3">The sequence shown here is derived from an EMBL/GenBank/DDBJ whole genome shotgun (WGS) entry which is preliminary data.</text>
</comment>
<protein>
    <submittedName>
        <fullName evidence="3">Secreted antigen 1</fullName>
    </submittedName>
</protein>
<sequence>MKFLGILRGSALFILLSAFHGPRGVFCSNLEIDLSNESFTVEVSEDHEDSTVESSSELSSPAPKSNLVFQSSTWDDSHLASAVFFLEEFCKDLGKDKFKKEVCNRGSCIDGQVSKEADRVEYFYGDAKVICSNVAKNLKSLYKYLMPTYGPGNVAERKELPKNLYEDILEPEEFEAYAEWLKMNIPEIWKSLENMHHESLRLTEEQIKTDTSVGPLKYGFVYVYKGSWWSRPYFKNSLGAISRYCLAVMRSLAPMKHLLGCLDKNYGICPQESIEPSDNISEHIPEETSGFKESELSENLAGSPVKTNIVEEGEGNETENLL</sequence>
<gene>
    <name evidence="3" type="ORF">X943_001721</name>
</gene>
<name>A0AAD9G730_BABDI</name>
<feature type="chain" id="PRO_5041929953" evidence="2">
    <location>
        <begin position="28"/>
        <end position="322"/>
    </location>
</feature>
<evidence type="ECO:0000256" key="1">
    <source>
        <dbReference type="SAM" id="MobiDB-lite"/>
    </source>
</evidence>
<dbReference type="EMBL" id="JAHBMH010000073">
    <property type="protein sequence ID" value="KAK1932988.1"/>
    <property type="molecule type" value="Genomic_DNA"/>
</dbReference>
<evidence type="ECO:0000313" key="3">
    <source>
        <dbReference type="EMBL" id="KAK1932988.1"/>
    </source>
</evidence>
<dbReference type="Proteomes" id="UP001195914">
    <property type="component" value="Unassembled WGS sequence"/>
</dbReference>
<accession>A0AAD9G730</accession>
<evidence type="ECO:0000256" key="2">
    <source>
        <dbReference type="SAM" id="SignalP"/>
    </source>
</evidence>
<reference evidence="3" key="1">
    <citation type="journal article" date="2014" name="Nucleic Acids Res.">
        <title>The evolutionary dynamics of variant antigen genes in Babesia reveal a history of genomic innovation underlying host-parasite interaction.</title>
        <authorList>
            <person name="Jackson A.P."/>
            <person name="Otto T.D."/>
            <person name="Darby A."/>
            <person name="Ramaprasad A."/>
            <person name="Xia D."/>
            <person name="Echaide I.E."/>
            <person name="Farber M."/>
            <person name="Gahlot S."/>
            <person name="Gamble J."/>
            <person name="Gupta D."/>
            <person name="Gupta Y."/>
            <person name="Jackson L."/>
            <person name="Malandrin L."/>
            <person name="Malas T.B."/>
            <person name="Moussa E."/>
            <person name="Nair M."/>
            <person name="Reid A.J."/>
            <person name="Sanders M."/>
            <person name="Sharma J."/>
            <person name="Tracey A."/>
            <person name="Quail M.A."/>
            <person name="Weir W."/>
            <person name="Wastling J.M."/>
            <person name="Hall N."/>
            <person name="Willadsen P."/>
            <person name="Lingelbach K."/>
            <person name="Shiels B."/>
            <person name="Tait A."/>
            <person name="Berriman M."/>
            <person name="Allred D.R."/>
            <person name="Pain A."/>
        </authorList>
    </citation>
    <scope>NUCLEOTIDE SEQUENCE</scope>
    <source>
        <strain evidence="3">1802A</strain>
    </source>
</reference>
<organism evidence="3 4">
    <name type="scientific">Babesia divergens</name>
    <dbReference type="NCBI Taxonomy" id="32595"/>
    <lineage>
        <taxon>Eukaryota</taxon>
        <taxon>Sar</taxon>
        <taxon>Alveolata</taxon>
        <taxon>Apicomplexa</taxon>
        <taxon>Aconoidasida</taxon>
        <taxon>Piroplasmida</taxon>
        <taxon>Babesiidae</taxon>
        <taxon>Babesia</taxon>
    </lineage>
</organism>
<evidence type="ECO:0000313" key="4">
    <source>
        <dbReference type="Proteomes" id="UP001195914"/>
    </source>
</evidence>
<keyword evidence="4" id="KW-1185">Reference proteome</keyword>